<proteinExistence type="predicted"/>
<organism evidence="3 4">
    <name type="scientific">Ponticaulis profundi</name>
    <dbReference type="NCBI Taxonomy" id="2665222"/>
    <lineage>
        <taxon>Bacteria</taxon>
        <taxon>Pseudomonadati</taxon>
        <taxon>Pseudomonadota</taxon>
        <taxon>Alphaproteobacteria</taxon>
        <taxon>Hyphomonadales</taxon>
        <taxon>Hyphomonadaceae</taxon>
        <taxon>Ponticaulis</taxon>
    </lineage>
</organism>
<keyword evidence="1" id="KW-0472">Membrane</keyword>
<accession>A0ABW1SEQ5</accession>
<evidence type="ECO:0000256" key="1">
    <source>
        <dbReference type="SAM" id="Phobius"/>
    </source>
</evidence>
<gene>
    <name evidence="3" type="ORF">ACFQDM_19175</name>
</gene>
<dbReference type="PROSITE" id="PS50234">
    <property type="entry name" value="VWFA"/>
    <property type="match status" value="1"/>
</dbReference>
<protein>
    <submittedName>
        <fullName evidence="3">Pilus assembly protein TadG-related protein</fullName>
    </submittedName>
</protein>
<feature type="transmembrane region" description="Helical" evidence="1">
    <location>
        <begin position="12"/>
        <end position="31"/>
    </location>
</feature>
<comment type="caution">
    <text evidence="3">The sequence shown here is derived from an EMBL/GenBank/DDBJ whole genome shotgun (WGS) entry which is preliminary data.</text>
</comment>
<keyword evidence="1" id="KW-1133">Transmembrane helix</keyword>
<feature type="domain" description="VWFA" evidence="2">
    <location>
        <begin position="139"/>
        <end position="403"/>
    </location>
</feature>
<dbReference type="EMBL" id="JBHSSW010000066">
    <property type="protein sequence ID" value="MFC6200202.1"/>
    <property type="molecule type" value="Genomic_DNA"/>
</dbReference>
<dbReference type="RefSeq" id="WP_377382297.1">
    <property type="nucleotide sequence ID" value="NZ_JBHSSW010000066.1"/>
</dbReference>
<dbReference type="SUPFAM" id="SSF53300">
    <property type="entry name" value="vWA-like"/>
    <property type="match status" value="1"/>
</dbReference>
<sequence length="414" mass="44829">MTVYINDTRGNVAVMLSLILVPLCIAIGFAIDFSRVEGASRQVQVALDGAVLAAARALQDDNDTTTVTEEANLFFKTGLTGNAAVSECDNPVLEITPTAQQVKATVSCKHPTVLAGLVGLSEFEFEREADSYFGIGKLDVVFMFDTSGSMGNDNRMTDLKSAAQEAVTTIFDTDSNKTGNVRIGVSTYATSVNVGTEYFEKVTNEEPNQTRCTGTDSYGRCNRYTQVTSTCVTGREGSQKYTDDAPGSTSWIAYKTNSCNSATLLPLTPTESDVIDRINSLPTNGNTAGHLGIVWSWYLLSPEWKSIWPTSAEPLGYETTNGRKIAILMTDGEFNQAYMSGGNSFKHAQKYCDAMKQKKILIYTVAFKAPKKGQNILNYCATSSSHAFNAASGEELTAVYKAIAADISQLRLTR</sequence>
<dbReference type="InterPro" id="IPR036465">
    <property type="entry name" value="vWFA_dom_sf"/>
</dbReference>
<dbReference type="InterPro" id="IPR002035">
    <property type="entry name" value="VWF_A"/>
</dbReference>
<dbReference type="Proteomes" id="UP001596303">
    <property type="component" value="Unassembled WGS sequence"/>
</dbReference>
<dbReference type="InterPro" id="IPR028087">
    <property type="entry name" value="Tad_N"/>
</dbReference>
<name>A0ABW1SEQ5_9PROT</name>
<keyword evidence="1" id="KW-0812">Transmembrane</keyword>
<dbReference type="CDD" id="cd00198">
    <property type="entry name" value="vWFA"/>
    <property type="match status" value="1"/>
</dbReference>
<dbReference type="Gene3D" id="3.40.50.410">
    <property type="entry name" value="von Willebrand factor, type A domain"/>
    <property type="match status" value="1"/>
</dbReference>
<reference evidence="4" key="1">
    <citation type="journal article" date="2019" name="Int. J. Syst. Evol. Microbiol.">
        <title>The Global Catalogue of Microorganisms (GCM) 10K type strain sequencing project: providing services to taxonomists for standard genome sequencing and annotation.</title>
        <authorList>
            <consortium name="The Broad Institute Genomics Platform"/>
            <consortium name="The Broad Institute Genome Sequencing Center for Infectious Disease"/>
            <person name="Wu L."/>
            <person name="Ma J."/>
        </authorList>
    </citation>
    <scope>NUCLEOTIDE SEQUENCE [LARGE SCALE GENOMIC DNA]</scope>
    <source>
        <strain evidence="4">CGMCC-1.15741</strain>
    </source>
</reference>
<dbReference type="Pfam" id="PF13400">
    <property type="entry name" value="Tad"/>
    <property type="match status" value="1"/>
</dbReference>
<keyword evidence="4" id="KW-1185">Reference proteome</keyword>
<evidence type="ECO:0000313" key="4">
    <source>
        <dbReference type="Proteomes" id="UP001596303"/>
    </source>
</evidence>
<evidence type="ECO:0000313" key="3">
    <source>
        <dbReference type="EMBL" id="MFC6200202.1"/>
    </source>
</evidence>
<evidence type="ECO:0000259" key="2">
    <source>
        <dbReference type="PROSITE" id="PS50234"/>
    </source>
</evidence>